<dbReference type="PANTHER" id="PTHR33499">
    <property type="entry name" value="OS12G0282400 PROTEIN-RELATED"/>
    <property type="match status" value="1"/>
</dbReference>
<evidence type="ECO:0000256" key="3">
    <source>
        <dbReference type="SAM" id="Phobius"/>
    </source>
</evidence>
<protein>
    <submittedName>
        <fullName evidence="4">Uncharacterized protein</fullName>
    </submittedName>
</protein>
<reference evidence="4" key="1">
    <citation type="submission" date="2022-04" db="EMBL/GenBank/DDBJ databases">
        <title>Carnegiea gigantea Genome sequencing and assembly v2.</title>
        <authorList>
            <person name="Copetti D."/>
            <person name="Sanderson M.J."/>
            <person name="Burquez A."/>
            <person name="Wojciechowski M.F."/>
        </authorList>
    </citation>
    <scope>NUCLEOTIDE SEQUENCE</scope>
    <source>
        <strain evidence="4">SGP5-SGP5p</strain>
        <tissue evidence="4">Aerial part</tissue>
    </source>
</reference>
<feature type="transmembrane region" description="Helical" evidence="3">
    <location>
        <begin position="235"/>
        <end position="260"/>
    </location>
</feature>
<organism evidence="4 5">
    <name type="scientific">Carnegiea gigantea</name>
    <dbReference type="NCBI Taxonomy" id="171969"/>
    <lineage>
        <taxon>Eukaryota</taxon>
        <taxon>Viridiplantae</taxon>
        <taxon>Streptophyta</taxon>
        <taxon>Embryophyta</taxon>
        <taxon>Tracheophyta</taxon>
        <taxon>Spermatophyta</taxon>
        <taxon>Magnoliopsida</taxon>
        <taxon>eudicotyledons</taxon>
        <taxon>Gunneridae</taxon>
        <taxon>Pentapetalae</taxon>
        <taxon>Caryophyllales</taxon>
        <taxon>Cactineae</taxon>
        <taxon>Cactaceae</taxon>
        <taxon>Cactoideae</taxon>
        <taxon>Echinocereeae</taxon>
        <taxon>Carnegiea</taxon>
    </lineage>
</organism>
<name>A0A9Q1K992_9CARY</name>
<keyword evidence="5" id="KW-1185">Reference proteome</keyword>
<keyword evidence="3" id="KW-0472">Membrane</keyword>
<keyword evidence="3" id="KW-0812">Transmembrane</keyword>
<feature type="region of interest" description="Disordered" evidence="2">
    <location>
        <begin position="1"/>
        <end position="89"/>
    </location>
</feature>
<evidence type="ECO:0000313" key="4">
    <source>
        <dbReference type="EMBL" id="KAJ8438677.1"/>
    </source>
</evidence>
<keyword evidence="1" id="KW-0175">Coiled coil</keyword>
<keyword evidence="3" id="KW-1133">Transmembrane helix</keyword>
<gene>
    <name evidence="4" type="ORF">Cgig2_011860</name>
</gene>
<dbReference type="EMBL" id="JAKOGI010000244">
    <property type="protein sequence ID" value="KAJ8438677.1"/>
    <property type="molecule type" value="Genomic_DNA"/>
</dbReference>
<accession>A0A9Q1K992</accession>
<sequence>MYEAESDGKDDQAKGVTKKVKSATHVTLQPLSKMGEKNTQQPLISIGSGTSNGKDQGSRNEKDQDEGGTSSPTMKRKRNPNARPRGMNLEREEEIISTADKHPKFSQFELIEKCFGPQDHDHVVCFGHGVTPKDVRGPQPSKVDLMKEIQEKNQQINSLTGRVDALESNHEKKVEEMKTAHEVQMAEMKESHQRDMAKIEDAHHKDMAIVGDKLELLAKLVLHQRPYEMHLSGMYHWLVFLFFGLVFLITFSVFLLLSTLTPHPDLLYTLTIFLLSSSSPPHSFFTFSV</sequence>
<proteinExistence type="predicted"/>
<comment type="caution">
    <text evidence="4">The sequence shown here is derived from an EMBL/GenBank/DDBJ whole genome shotgun (WGS) entry which is preliminary data.</text>
</comment>
<dbReference type="PANTHER" id="PTHR33499:SF40">
    <property type="entry name" value="TRANSPOSASE-ASSOCIATED DOMAIN-CONTAINING PROTEIN"/>
    <property type="match status" value="1"/>
</dbReference>
<evidence type="ECO:0000256" key="1">
    <source>
        <dbReference type="SAM" id="Coils"/>
    </source>
</evidence>
<evidence type="ECO:0000256" key="2">
    <source>
        <dbReference type="SAM" id="MobiDB-lite"/>
    </source>
</evidence>
<evidence type="ECO:0000313" key="5">
    <source>
        <dbReference type="Proteomes" id="UP001153076"/>
    </source>
</evidence>
<feature type="coiled-coil region" evidence="1">
    <location>
        <begin position="142"/>
        <end position="176"/>
    </location>
</feature>
<dbReference type="Proteomes" id="UP001153076">
    <property type="component" value="Unassembled WGS sequence"/>
</dbReference>
<feature type="compositionally biased region" description="Polar residues" evidence="2">
    <location>
        <begin position="37"/>
        <end position="55"/>
    </location>
</feature>
<feature type="compositionally biased region" description="Basic and acidic residues" evidence="2">
    <location>
        <begin position="1"/>
        <end position="13"/>
    </location>
</feature>
<dbReference type="AlphaFoldDB" id="A0A9Q1K992"/>